<evidence type="ECO:0000256" key="2">
    <source>
        <dbReference type="ARBA" id="ARBA00004714"/>
    </source>
</evidence>
<evidence type="ECO:0000256" key="12">
    <source>
        <dbReference type="RuleBase" id="RU366023"/>
    </source>
</evidence>
<dbReference type="OrthoDB" id="9803995at2"/>
<proteinExistence type="inferred from homology"/>
<evidence type="ECO:0000256" key="4">
    <source>
        <dbReference type="ARBA" id="ARBA00013068"/>
    </source>
</evidence>
<dbReference type="FunFam" id="3.20.20.70:FF:000013">
    <property type="entry name" value="Class II fructose-bisphosphate aldolase"/>
    <property type="match status" value="1"/>
</dbReference>
<dbReference type="PIRSF" id="PIRSF001359">
    <property type="entry name" value="F_bP_aldolase_II"/>
    <property type="match status" value="1"/>
</dbReference>
<evidence type="ECO:0000256" key="9">
    <source>
        <dbReference type="PIRSR" id="PIRSR001359-1"/>
    </source>
</evidence>
<comment type="pathway">
    <text evidence="2 12">Carbohydrate degradation; glycolysis; D-glyceraldehyde 3-phosphate and glycerone phosphate from D-glucose: step 4/4.</text>
</comment>
<dbReference type="CDD" id="cd00946">
    <property type="entry name" value="FBP_aldolase_IIA"/>
    <property type="match status" value="1"/>
</dbReference>
<name>A0A4D6XM40_9GAMM</name>
<dbReference type="GO" id="GO:0008270">
    <property type="term" value="F:zinc ion binding"/>
    <property type="evidence" value="ECO:0007669"/>
    <property type="project" value="UniProtKB-UniRule"/>
</dbReference>
<feature type="binding site" evidence="10">
    <location>
        <position position="227"/>
    </location>
    <ligand>
        <name>dihydroxyacetone phosphate</name>
        <dbReference type="ChEBI" id="CHEBI:57642"/>
    </ligand>
</feature>
<dbReference type="NCBIfam" id="TIGR00167">
    <property type="entry name" value="cbbA"/>
    <property type="match status" value="1"/>
</dbReference>
<dbReference type="NCBIfam" id="NF006628">
    <property type="entry name" value="PRK09197.1"/>
    <property type="match status" value="1"/>
</dbReference>
<dbReference type="Proteomes" id="UP000298660">
    <property type="component" value="Chromosome"/>
</dbReference>
<dbReference type="InterPro" id="IPR000771">
    <property type="entry name" value="FBA_II"/>
</dbReference>
<dbReference type="GO" id="GO:0006096">
    <property type="term" value="P:glycolytic process"/>
    <property type="evidence" value="ECO:0007669"/>
    <property type="project" value="UniProtKB-UniPathway"/>
</dbReference>
<evidence type="ECO:0000256" key="11">
    <source>
        <dbReference type="PIRSR" id="PIRSR001359-3"/>
    </source>
</evidence>
<feature type="binding site" evidence="11">
    <location>
        <position position="110"/>
    </location>
    <ligand>
        <name>Zn(2+)</name>
        <dbReference type="ChEBI" id="CHEBI:29105"/>
        <label>1</label>
        <note>catalytic</note>
    </ligand>
</feature>
<feature type="binding site" evidence="11">
    <location>
        <position position="144"/>
    </location>
    <ligand>
        <name>Zn(2+)</name>
        <dbReference type="ChEBI" id="CHEBI:29105"/>
        <label>2</label>
    </ligand>
</feature>
<keyword evidence="8 12" id="KW-0456">Lyase</keyword>
<feature type="active site" description="Proton donor" evidence="9">
    <location>
        <position position="109"/>
    </location>
</feature>
<protein>
    <recommendedName>
        <fullName evidence="4 12">Fructose-bisphosphate aldolase</fullName>
        <shortName evidence="12">FBP aldolase</shortName>
        <ecNumber evidence="4 12">4.1.2.13</ecNumber>
    </recommendedName>
</protein>
<feature type="binding site" evidence="11">
    <location>
        <position position="174"/>
    </location>
    <ligand>
        <name>Zn(2+)</name>
        <dbReference type="ChEBI" id="CHEBI:29105"/>
        <label>2</label>
    </ligand>
</feature>
<evidence type="ECO:0000256" key="8">
    <source>
        <dbReference type="ARBA" id="ARBA00023239"/>
    </source>
</evidence>
<dbReference type="Pfam" id="PF01116">
    <property type="entry name" value="F_bP_aldolase"/>
    <property type="match status" value="1"/>
</dbReference>
<keyword evidence="7 12" id="KW-0324">Glycolysis</keyword>
<sequence>MNILNIIKPGVMNGNEARKIFELAKKKQFAIPAINCIGTDSINSVLETAARVKSPVIIQFSYGGAAFIAGYKNRLSINHEQAIKGSISGAQHVHLMAKYYKIPVILHTDHCPKETLSWIDGLLEVGEKYYYNNNRPLFTSHMIDLSKEILQENISICKKYFKKMKNINMMLEIELGCTGGEEDGIDNTTIDKKLLYTQPQDVNYAYEELSKISKNFSIAASFGNIHGVYQPGNIDLRPIILKNSQELVSTKHNLKKNPLNLVFHGGSGSNLKEIKESIKYGIVKMNIDTDIQWAAWKGVLNFYKKNKEFLQNQLGNKIDKNKPNKKYYDPRSWIRKSQESMSVRLEKSFKELNSCNIL</sequence>
<dbReference type="GO" id="GO:0004332">
    <property type="term" value="F:fructose-bisphosphate aldolase activity"/>
    <property type="evidence" value="ECO:0007669"/>
    <property type="project" value="UniProtKB-EC"/>
</dbReference>
<dbReference type="PANTHER" id="PTHR30559">
    <property type="entry name" value="FRUCTOSE-BISPHOSPHATE ALDOLASE CLASS 2"/>
    <property type="match status" value="1"/>
</dbReference>
<evidence type="ECO:0000256" key="1">
    <source>
        <dbReference type="ARBA" id="ARBA00000441"/>
    </source>
</evidence>
<dbReference type="Gene3D" id="3.20.20.70">
    <property type="entry name" value="Aldolase class I"/>
    <property type="match status" value="1"/>
</dbReference>
<feature type="binding site" evidence="10">
    <location>
        <begin position="286"/>
        <end position="289"/>
    </location>
    <ligand>
        <name>dihydroxyacetone phosphate</name>
        <dbReference type="ChEBI" id="CHEBI:57642"/>
    </ligand>
</feature>
<dbReference type="EMBL" id="CP034891">
    <property type="protein sequence ID" value="QCI17836.1"/>
    <property type="molecule type" value="Genomic_DNA"/>
</dbReference>
<evidence type="ECO:0000256" key="3">
    <source>
        <dbReference type="ARBA" id="ARBA00005812"/>
    </source>
</evidence>
<organism evidence="13 14">
    <name type="scientific">Buchnera aphidicola</name>
    <name type="common">Acyrthosiphon lactucae</name>
    <dbReference type="NCBI Taxonomy" id="1241832"/>
    <lineage>
        <taxon>Bacteria</taxon>
        <taxon>Pseudomonadati</taxon>
        <taxon>Pseudomonadota</taxon>
        <taxon>Gammaproteobacteria</taxon>
        <taxon>Enterobacterales</taxon>
        <taxon>Erwiniaceae</taxon>
        <taxon>Buchnera</taxon>
    </lineage>
</organism>
<evidence type="ECO:0000313" key="14">
    <source>
        <dbReference type="Proteomes" id="UP000298660"/>
    </source>
</evidence>
<evidence type="ECO:0000256" key="5">
    <source>
        <dbReference type="ARBA" id="ARBA00022723"/>
    </source>
</evidence>
<comment type="function">
    <text evidence="12">Catalyzes the aldol condensation of dihydroxyacetone phosphate (DHAP or glycerone-phosphate) with glyceraldehyde 3-phosphate (G3P) to form fructose 1,6-bisphosphate (FBP) in gluconeogenesis and the reverse reaction in glycolysis.</text>
</comment>
<dbReference type="AlphaFoldDB" id="A0A4D6XM40"/>
<gene>
    <name evidence="13" type="ORF">D9V61_02285</name>
</gene>
<dbReference type="PANTHER" id="PTHR30559:SF0">
    <property type="entry name" value="FRUCTOSE-BISPHOSPHATE ALDOLASE"/>
    <property type="match status" value="1"/>
</dbReference>
<feature type="binding site" evidence="10">
    <location>
        <begin position="265"/>
        <end position="267"/>
    </location>
    <ligand>
        <name>dihydroxyacetone phosphate</name>
        <dbReference type="ChEBI" id="CHEBI:57642"/>
    </ligand>
</feature>
<accession>A0A4D6XM40</accession>
<evidence type="ECO:0000256" key="7">
    <source>
        <dbReference type="ARBA" id="ARBA00023152"/>
    </source>
</evidence>
<dbReference type="InterPro" id="IPR006411">
    <property type="entry name" value="Fruct_bisP_bact"/>
</dbReference>
<evidence type="ECO:0000256" key="10">
    <source>
        <dbReference type="PIRSR" id="PIRSR001359-2"/>
    </source>
</evidence>
<reference evidence="13 14" key="1">
    <citation type="submission" date="2018-12" db="EMBL/GenBank/DDBJ databases">
        <authorList>
            <person name="Chong R.A."/>
        </authorList>
    </citation>
    <scope>NUCLEOTIDE SEQUENCE [LARGE SCALE GENOMIC DNA]</scope>
    <source>
        <strain evidence="13 14">Ala</strain>
    </source>
</reference>
<feature type="binding site" evidence="11">
    <location>
        <position position="226"/>
    </location>
    <ligand>
        <name>Zn(2+)</name>
        <dbReference type="ChEBI" id="CHEBI:29105"/>
        <label>1</label>
        <note>catalytic</note>
    </ligand>
</feature>
<dbReference type="RefSeq" id="WP_158339622.1">
    <property type="nucleotide sequence ID" value="NZ_CP034891.1"/>
</dbReference>
<dbReference type="NCBIfam" id="TIGR01520">
    <property type="entry name" value="FruBisAldo_II_A"/>
    <property type="match status" value="1"/>
</dbReference>
<dbReference type="PROSITE" id="PS00806">
    <property type="entry name" value="ALDOLASE_CLASS_II_2"/>
    <property type="match status" value="1"/>
</dbReference>
<comment type="similarity">
    <text evidence="3 12">Belongs to the class II fructose-bisphosphate aldolase family.</text>
</comment>
<comment type="catalytic activity">
    <reaction evidence="1 12">
        <text>beta-D-fructose 1,6-bisphosphate = D-glyceraldehyde 3-phosphate + dihydroxyacetone phosphate</text>
        <dbReference type="Rhea" id="RHEA:14729"/>
        <dbReference type="ChEBI" id="CHEBI:32966"/>
        <dbReference type="ChEBI" id="CHEBI:57642"/>
        <dbReference type="ChEBI" id="CHEBI:59776"/>
        <dbReference type="EC" id="4.1.2.13"/>
    </reaction>
</comment>
<dbReference type="PROSITE" id="PS00602">
    <property type="entry name" value="ALDOLASE_CLASS_II_1"/>
    <property type="match status" value="1"/>
</dbReference>
<dbReference type="EC" id="4.1.2.13" evidence="4 12"/>
<evidence type="ECO:0000313" key="13">
    <source>
        <dbReference type="EMBL" id="QCI17836.1"/>
    </source>
</evidence>
<keyword evidence="6 11" id="KW-0862">Zinc</keyword>
<keyword evidence="5 11" id="KW-0479">Metal-binding</keyword>
<comment type="cofactor">
    <cofactor evidence="11 12">
        <name>Zn(2+)</name>
        <dbReference type="ChEBI" id="CHEBI:29105"/>
    </cofactor>
    <text evidence="11 12">Binds 2 Zn(2+) ions per subunit. One is catalytic and the other provides a structural contribution.</text>
</comment>
<feature type="binding site" evidence="11">
    <location>
        <position position="264"/>
    </location>
    <ligand>
        <name>Zn(2+)</name>
        <dbReference type="ChEBI" id="CHEBI:29105"/>
        <label>1</label>
        <note>catalytic</note>
    </ligand>
</feature>
<dbReference type="GO" id="GO:0006094">
    <property type="term" value="P:gluconeogenesis"/>
    <property type="evidence" value="ECO:0007669"/>
    <property type="project" value="TreeGrafter"/>
</dbReference>
<dbReference type="UniPathway" id="UPA00109">
    <property type="reaction ID" value="UER00183"/>
</dbReference>
<dbReference type="GO" id="GO:0005829">
    <property type="term" value="C:cytosol"/>
    <property type="evidence" value="ECO:0007669"/>
    <property type="project" value="TreeGrafter"/>
</dbReference>
<evidence type="ECO:0000256" key="6">
    <source>
        <dbReference type="ARBA" id="ARBA00022833"/>
    </source>
</evidence>
<reference evidence="13 14" key="2">
    <citation type="submission" date="2019-05" db="EMBL/GenBank/DDBJ databases">
        <title>Genome evolution of the obligate endosymbiont Buchnera aphidicola.</title>
        <authorList>
            <person name="Moran N.A."/>
        </authorList>
    </citation>
    <scope>NUCLEOTIDE SEQUENCE [LARGE SCALE GENOMIC DNA]</scope>
    <source>
        <strain evidence="13 14">Ala</strain>
    </source>
</reference>
<dbReference type="InterPro" id="IPR013785">
    <property type="entry name" value="Aldolase_TIM"/>
</dbReference>
<dbReference type="SUPFAM" id="SSF51569">
    <property type="entry name" value="Aldolase"/>
    <property type="match status" value="1"/>
</dbReference>